<organism evidence="1 2">
    <name type="scientific">Litomosoides sigmodontis</name>
    <name type="common">Filarial nematode worm</name>
    <dbReference type="NCBI Taxonomy" id="42156"/>
    <lineage>
        <taxon>Eukaryota</taxon>
        <taxon>Metazoa</taxon>
        <taxon>Ecdysozoa</taxon>
        <taxon>Nematoda</taxon>
        <taxon>Chromadorea</taxon>
        <taxon>Rhabditida</taxon>
        <taxon>Spirurina</taxon>
        <taxon>Spiruromorpha</taxon>
        <taxon>Filarioidea</taxon>
        <taxon>Onchocercidae</taxon>
        <taxon>Litomosoides</taxon>
    </lineage>
</organism>
<sequence>MLHGWPSGLRRQTQAIWCFTRVESVTRPNGCSGIVIDAWVRIPLRAQLPFLLDNINDSTSKVSFDKMQKSEVKKRQYK</sequence>
<evidence type="ECO:0000313" key="2">
    <source>
        <dbReference type="Proteomes" id="UP000277928"/>
    </source>
</evidence>
<accession>A0A3P6SV40</accession>
<dbReference type="Proteomes" id="UP000277928">
    <property type="component" value="Unassembled WGS sequence"/>
</dbReference>
<protein>
    <submittedName>
        <fullName evidence="1">Uncharacterized protein</fullName>
    </submittedName>
</protein>
<reference evidence="1 2" key="1">
    <citation type="submission" date="2018-08" db="EMBL/GenBank/DDBJ databases">
        <authorList>
            <person name="Laetsch R D."/>
            <person name="Stevens L."/>
            <person name="Kumar S."/>
            <person name="Blaxter L. M."/>
        </authorList>
    </citation>
    <scope>NUCLEOTIDE SEQUENCE [LARGE SCALE GENOMIC DNA]</scope>
</reference>
<gene>
    <name evidence="1" type="ORF">NLS_LOCUS3295</name>
</gene>
<keyword evidence="2" id="KW-1185">Reference proteome</keyword>
<name>A0A3P6SV40_LITSI</name>
<dbReference type="AlphaFoldDB" id="A0A3P6SV40"/>
<dbReference type="EMBL" id="UYRX01000175">
    <property type="protein sequence ID" value="VDK76497.1"/>
    <property type="molecule type" value="Genomic_DNA"/>
</dbReference>
<proteinExistence type="predicted"/>
<evidence type="ECO:0000313" key="1">
    <source>
        <dbReference type="EMBL" id="VDK76497.1"/>
    </source>
</evidence>